<accession>A0A5B7GW73</accession>
<reference evidence="1 2" key="1">
    <citation type="submission" date="2019-05" db="EMBL/GenBank/DDBJ databases">
        <title>Another draft genome of Portunus trituberculatus and its Hox gene families provides insights of decapod evolution.</title>
        <authorList>
            <person name="Jeong J.-H."/>
            <person name="Song I."/>
            <person name="Kim S."/>
            <person name="Choi T."/>
            <person name="Kim D."/>
            <person name="Ryu S."/>
            <person name="Kim W."/>
        </authorList>
    </citation>
    <scope>NUCLEOTIDE SEQUENCE [LARGE SCALE GENOMIC DNA]</scope>
    <source>
        <tissue evidence="1">Muscle</tissue>
    </source>
</reference>
<dbReference type="AlphaFoldDB" id="A0A5B7GW73"/>
<dbReference type="Proteomes" id="UP000324222">
    <property type="component" value="Unassembled WGS sequence"/>
</dbReference>
<dbReference type="EMBL" id="VSRR010020429">
    <property type="protein sequence ID" value="MPC63122.1"/>
    <property type="molecule type" value="Genomic_DNA"/>
</dbReference>
<comment type="caution">
    <text evidence="1">The sequence shown here is derived from an EMBL/GenBank/DDBJ whole genome shotgun (WGS) entry which is preliminary data.</text>
</comment>
<sequence>MGLRTAMFVDFGGVGYIWRHCVGGKGEQGGTRGGSQGGIGAADVGRPAAWCYVTARPLESRERVSGINEGVREAGGGFGVWRLVVVEGGGPAGAGCLPRGDKGRARHKCVTLLCESLGAWQDDGTGVREGVRLAVALLSVTSPPRRKGLPVTPACSNKNTAVALLLPATRGKNN</sequence>
<name>A0A5B7GW73_PORTR</name>
<organism evidence="1 2">
    <name type="scientific">Portunus trituberculatus</name>
    <name type="common">Swimming crab</name>
    <name type="synonym">Neptunus trituberculatus</name>
    <dbReference type="NCBI Taxonomy" id="210409"/>
    <lineage>
        <taxon>Eukaryota</taxon>
        <taxon>Metazoa</taxon>
        <taxon>Ecdysozoa</taxon>
        <taxon>Arthropoda</taxon>
        <taxon>Crustacea</taxon>
        <taxon>Multicrustacea</taxon>
        <taxon>Malacostraca</taxon>
        <taxon>Eumalacostraca</taxon>
        <taxon>Eucarida</taxon>
        <taxon>Decapoda</taxon>
        <taxon>Pleocyemata</taxon>
        <taxon>Brachyura</taxon>
        <taxon>Eubrachyura</taxon>
        <taxon>Portunoidea</taxon>
        <taxon>Portunidae</taxon>
        <taxon>Portuninae</taxon>
        <taxon>Portunus</taxon>
    </lineage>
</organism>
<keyword evidence="2" id="KW-1185">Reference proteome</keyword>
<protein>
    <submittedName>
        <fullName evidence="1">Uncharacterized protein</fullName>
    </submittedName>
</protein>
<evidence type="ECO:0000313" key="1">
    <source>
        <dbReference type="EMBL" id="MPC63122.1"/>
    </source>
</evidence>
<proteinExistence type="predicted"/>
<gene>
    <name evidence="1" type="ORF">E2C01_057216</name>
</gene>
<evidence type="ECO:0000313" key="2">
    <source>
        <dbReference type="Proteomes" id="UP000324222"/>
    </source>
</evidence>